<name>A0AAD7CB91_9AGAR</name>
<protein>
    <submittedName>
        <fullName evidence="2">Uncharacterized protein</fullName>
    </submittedName>
</protein>
<sequence length="427" mass="47747">MGTSHLYSNFTVLHPKSRGKKAIPKSRSKRAKNQEIGRDTRERETSEVQERRARPAYLVDVGRIKSQEWKLAETRELEWAVENTTLSPAGAIQQSMRGGGKQRGVPVKGTELSSGVKQTSGPVQNTLKYLCMHALVQAISAFKSSLSTRHLIAGQGAERRISGYEVGAYLGHPMSSARVSLNRKKGGLNREFKQRILMAAVLRAFTGKPAHSRRPRWWEKESGDPNHVNETAADRPSALTCDQPSAASMAGLGILFSPLFCAPRHRRLRRSDSRSLVLEHAVVRWVSLSPAVSTHISFFPRICPLVQLWSHAHFRFTLASLVTLPGRGDSFDHVLSRLLLLTSPTLLSEKYCFGAGYRALLWMRRRLREAEELVLESNLKQRSEESTELKVLVLSIVILLARVYLGRVILIETLAPADGMIFLVLFV</sequence>
<feature type="region of interest" description="Disordered" evidence="1">
    <location>
        <begin position="213"/>
        <end position="235"/>
    </location>
</feature>
<reference evidence="2" key="1">
    <citation type="submission" date="2023-03" db="EMBL/GenBank/DDBJ databases">
        <title>Massive genome expansion in bonnet fungi (Mycena s.s.) driven by repeated elements and novel gene families across ecological guilds.</title>
        <authorList>
            <consortium name="Lawrence Berkeley National Laboratory"/>
            <person name="Harder C.B."/>
            <person name="Miyauchi S."/>
            <person name="Viragh M."/>
            <person name="Kuo A."/>
            <person name="Thoen E."/>
            <person name="Andreopoulos B."/>
            <person name="Lu D."/>
            <person name="Skrede I."/>
            <person name="Drula E."/>
            <person name="Henrissat B."/>
            <person name="Morin E."/>
            <person name="Kohler A."/>
            <person name="Barry K."/>
            <person name="LaButti K."/>
            <person name="Morin E."/>
            <person name="Salamov A."/>
            <person name="Lipzen A."/>
            <person name="Mereny Z."/>
            <person name="Hegedus B."/>
            <person name="Baldrian P."/>
            <person name="Stursova M."/>
            <person name="Weitz H."/>
            <person name="Taylor A."/>
            <person name="Grigoriev I.V."/>
            <person name="Nagy L.G."/>
            <person name="Martin F."/>
            <person name="Kauserud H."/>
        </authorList>
    </citation>
    <scope>NUCLEOTIDE SEQUENCE</scope>
    <source>
        <strain evidence="2">9284</strain>
    </source>
</reference>
<feature type="compositionally biased region" description="Polar residues" evidence="1">
    <location>
        <begin position="1"/>
        <end position="11"/>
    </location>
</feature>
<organism evidence="2 3">
    <name type="scientific">Roridomyces roridus</name>
    <dbReference type="NCBI Taxonomy" id="1738132"/>
    <lineage>
        <taxon>Eukaryota</taxon>
        <taxon>Fungi</taxon>
        <taxon>Dikarya</taxon>
        <taxon>Basidiomycota</taxon>
        <taxon>Agaricomycotina</taxon>
        <taxon>Agaricomycetes</taxon>
        <taxon>Agaricomycetidae</taxon>
        <taxon>Agaricales</taxon>
        <taxon>Marasmiineae</taxon>
        <taxon>Mycenaceae</taxon>
        <taxon>Roridomyces</taxon>
    </lineage>
</organism>
<feature type="region of interest" description="Disordered" evidence="1">
    <location>
        <begin position="1"/>
        <end position="51"/>
    </location>
</feature>
<accession>A0AAD7CB91</accession>
<evidence type="ECO:0000256" key="1">
    <source>
        <dbReference type="SAM" id="MobiDB-lite"/>
    </source>
</evidence>
<gene>
    <name evidence="2" type="ORF">FB45DRAFT_1000576</name>
</gene>
<dbReference type="Proteomes" id="UP001221142">
    <property type="component" value="Unassembled WGS sequence"/>
</dbReference>
<comment type="caution">
    <text evidence="2">The sequence shown here is derived from an EMBL/GenBank/DDBJ whole genome shotgun (WGS) entry which is preliminary data.</text>
</comment>
<dbReference type="AlphaFoldDB" id="A0AAD7CB91"/>
<keyword evidence="3" id="KW-1185">Reference proteome</keyword>
<feature type="region of interest" description="Disordered" evidence="1">
    <location>
        <begin position="92"/>
        <end position="119"/>
    </location>
</feature>
<feature type="compositionally biased region" description="Basic and acidic residues" evidence="1">
    <location>
        <begin position="32"/>
        <end position="51"/>
    </location>
</feature>
<proteinExistence type="predicted"/>
<evidence type="ECO:0000313" key="3">
    <source>
        <dbReference type="Proteomes" id="UP001221142"/>
    </source>
</evidence>
<dbReference type="EMBL" id="JARKIF010000004">
    <property type="protein sequence ID" value="KAJ7642237.1"/>
    <property type="molecule type" value="Genomic_DNA"/>
</dbReference>
<evidence type="ECO:0000313" key="2">
    <source>
        <dbReference type="EMBL" id="KAJ7642237.1"/>
    </source>
</evidence>
<feature type="compositionally biased region" description="Basic residues" evidence="1">
    <location>
        <begin position="15"/>
        <end position="31"/>
    </location>
</feature>